<name>A0A3B5QFI2_XIPMA</name>
<sequence>MMFVISADLLPIRSVSTVHTAVSRRVLPSSGPRRHRVCTVGQRRRRGLLAAPLPQLLEQAVAVFTLSCCSVLTLVLEEDGTVVDSEEFFQALPSGAPLMVLDEGQTWFQSKVRPRKGRGPPPPVDGGEPPGQSGLKRGVFRLTFDLYKVQPTDLQCSLAVRATLLETSSLSYDFRFSRVQHVLR</sequence>
<organism evidence="5 6">
    <name type="scientific">Xiphophorus maculatus</name>
    <name type="common">Southern platyfish</name>
    <name type="synonym">Platypoecilus maculatus</name>
    <dbReference type="NCBI Taxonomy" id="8083"/>
    <lineage>
        <taxon>Eukaryota</taxon>
        <taxon>Metazoa</taxon>
        <taxon>Chordata</taxon>
        <taxon>Craniata</taxon>
        <taxon>Vertebrata</taxon>
        <taxon>Euteleostomi</taxon>
        <taxon>Actinopterygii</taxon>
        <taxon>Neopterygii</taxon>
        <taxon>Teleostei</taxon>
        <taxon>Neoteleostei</taxon>
        <taxon>Acanthomorphata</taxon>
        <taxon>Ovalentaria</taxon>
        <taxon>Atherinomorphae</taxon>
        <taxon>Cyprinodontiformes</taxon>
        <taxon>Poeciliidae</taxon>
        <taxon>Poeciliinae</taxon>
        <taxon>Xiphophorus</taxon>
    </lineage>
</organism>
<dbReference type="AlphaFoldDB" id="A0A3B5QFI2"/>
<dbReference type="GeneTree" id="ENSGT00390000018596"/>
<dbReference type="SMART" id="SM00266">
    <property type="entry name" value="CAD"/>
    <property type="match status" value="1"/>
</dbReference>
<dbReference type="GO" id="GO:0042981">
    <property type="term" value="P:regulation of apoptotic process"/>
    <property type="evidence" value="ECO:0007669"/>
    <property type="project" value="TreeGrafter"/>
</dbReference>
<dbReference type="InterPro" id="IPR003508">
    <property type="entry name" value="CIDE-N_dom"/>
</dbReference>
<dbReference type="Pfam" id="PF02017">
    <property type="entry name" value="CIDE-N"/>
    <property type="match status" value="1"/>
</dbReference>
<protein>
    <submittedName>
        <fullName evidence="5">Cell death inducing DFFA like effector a</fullName>
    </submittedName>
</protein>
<evidence type="ECO:0000256" key="3">
    <source>
        <dbReference type="SAM" id="MobiDB-lite"/>
    </source>
</evidence>
<dbReference type="Gene3D" id="3.10.20.10">
    <property type="match status" value="1"/>
</dbReference>
<keyword evidence="1 2" id="KW-0053">Apoptosis</keyword>
<dbReference type="SUPFAM" id="SSF54277">
    <property type="entry name" value="CAD &amp; PB1 domains"/>
    <property type="match status" value="1"/>
</dbReference>
<feature type="region of interest" description="Disordered" evidence="3">
    <location>
        <begin position="112"/>
        <end position="134"/>
    </location>
</feature>
<dbReference type="GO" id="GO:0006915">
    <property type="term" value="P:apoptotic process"/>
    <property type="evidence" value="ECO:0007669"/>
    <property type="project" value="UniProtKB-UniRule"/>
</dbReference>
<evidence type="ECO:0000259" key="4">
    <source>
        <dbReference type="PROSITE" id="PS51135"/>
    </source>
</evidence>
<reference evidence="6" key="1">
    <citation type="submission" date="2012-01" db="EMBL/GenBank/DDBJ databases">
        <authorList>
            <person name="Walter R."/>
            <person name="Schartl M."/>
            <person name="Warren W."/>
        </authorList>
    </citation>
    <scope>NUCLEOTIDE SEQUENCE [LARGE SCALE GENOMIC DNA]</scope>
    <source>
        <strain evidence="6">JP 163 A</strain>
    </source>
</reference>
<dbReference type="PROSITE" id="PS51135">
    <property type="entry name" value="CIDE_N"/>
    <property type="match status" value="1"/>
</dbReference>
<evidence type="ECO:0000256" key="1">
    <source>
        <dbReference type="ARBA" id="ARBA00022703"/>
    </source>
</evidence>
<reference evidence="6" key="2">
    <citation type="journal article" date="2013" name="Nat. Genet.">
        <title>The genome of the platyfish, Xiphophorus maculatus, provides insights into evolutionary adaptation and several complex traits.</title>
        <authorList>
            <person name="Schartl M."/>
            <person name="Walter R.B."/>
            <person name="Shen Y."/>
            <person name="Garcia T."/>
            <person name="Catchen J."/>
            <person name="Amores A."/>
            <person name="Braasch I."/>
            <person name="Chalopin D."/>
            <person name="Volff J.N."/>
            <person name="Lesch K.P."/>
            <person name="Bisazza A."/>
            <person name="Minx P."/>
            <person name="Hillier L."/>
            <person name="Wilson R.K."/>
            <person name="Fuerstenberg S."/>
            <person name="Boore J."/>
            <person name="Searle S."/>
            <person name="Postlethwait J.H."/>
            <person name="Warren W.C."/>
        </authorList>
    </citation>
    <scope>NUCLEOTIDE SEQUENCE [LARGE SCALE GENOMIC DNA]</scope>
    <source>
        <strain evidence="6">JP 163 A</strain>
    </source>
</reference>
<feature type="domain" description="CIDE-N" evidence="4">
    <location>
        <begin position="31"/>
        <end position="109"/>
    </location>
</feature>
<dbReference type="Ensembl" id="ENSXMAT00000028959.1">
    <property type="protein sequence ID" value="ENSXMAP00000032915.1"/>
    <property type="gene ID" value="ENSXMAG00000027514.1"/>
</dbReference>
<evidence type="ECO:0000256" key="2">
    <source>
        <dbReference type="PROSITE-ProRule" id="PRU00447"/>
    </source>
</evidence>
<evidence type="ECO:0000313" key="6">
    <source>
        <dbReference type="Proteomes" id="UP000002852"/>
    </source>
</evidence>
<dbReference type="Proteomes" id="UP000002852">
    <property type="component" value="Unassembled WGS sequence"/>
</dbReference>
<dbReference type="STRING" id="8083.ENSXMAP00000028985"/>
<proteinExistence type="predicted"/>
<reference evidence="5" key="3">
    <citation type="submission" date="2025-05" db="UniProtKB">
        <authorList>
            <consortium name="Ensembl"/>
        </authorList>
    </citation>
    <scope>IDENTIFICATION</scope>
    <source>
        <strain evidence="5">JP 163 A</strain>
    </source>
</reference>
<keyword evidence="6" id="KW-1185">Reference proteome</keyword>
<dbReference type="Ensembl" id="ENSXMAT00000039235.1">
    <property type="protein sequence ID" value="ENSXMAP00000028985.1"/>
    <property type="gene ID" value="ENSXMAG00000025873.1"/>
</dbReference>
<accession>A0A3B5QFI2</accession>
<dbReference type="PANTHER" id="PTHR12306">
    <property type="entry name" value="CELL DEATH ACTIVATOR CIDE"/>
    <property type="match status" value="1"/>
</dbReference>
<evidence type="ECO:0000313" key="5">
    <source>
        <dbReference type="Ensembl" id="ENSXMAP00000028985.1"/>
    </source>
</evidence>
<dbReference type="PANTHER" id="PTHR12306:SF8">
    <property type="entry name" value="LIPID TRANSFERASE CIDEA"/>
    <property type="match status" value="1"/>
</dbReference>